<dbReference type="EnsemblProtists" id="HpaT801631">
    <property type="protein sequence ID" value="HpaP801631"/>
    <property type="gene ID" value="HpaG801631"/>
</dbReference>
<proteinExistence type="predicted"/>
<dbReference type="HOGENOM" id="CLU_1974797_0_0_1"/>
<keyword evidence="2" id="KW-1185">Reference proteome</keyword>
<dbReference type="VEuPathDB" id="FungiDB:HpaG801631"/>
<dbReference type="AlphaFoldDB" id="M4B5T1"/>
<reference evidence="1" key="2">
    <citation type="submission" date="2015-06" db="UniProtKB">
        <authorList>
            <consortium name="EnsemblProtists"/>
        </authorList>
    </citation>
    <scope>IDENTIFICATION</scope>
    <source>
        <strain evidence="1">Emoy2</strain>
    </source>
</reference>
<accession>M4B5T1</accession>
<dbReference type="Proteomes" id="UP000011713">
    <property type="component" value="Unassembled WGS sequence"/>
</dbReference>
<evidence type="ECO:0000313" key="1">
    <source>
        <dbReference type="EnsemblProtists" id="HpaP801631"/>
    </source>
</evidence>
<reference evidence="2" key="1">
    <citation type="journal article" date="2010" name="Science">
        <title>Signatures of adaptation to obligate biotrophy in the Hyaloperonospora arabidopsidis genome.</title>
        <authorList>
            <person name="Baxter L."/>
            <person name="Tripathy S."/>
            <person name="Ishaque N."/>
            <person name="Boot N."/>
            <person name="Cabral A."/>
            <person name="Kemen E."/>
            <person name="Thines M."/>
            <person name="Ah-Fong A."/>
            <person name="Anderson R."/>
            <person name="Badejoko W."/>
            <person name="Bittner-Eddy P."/>
            <person name="Boore J.L."/>
            <person name="Chibucos M.C."/>
            <person name="Coates M."/>
            <person name="Dehal P."/>
            <person name="Delehaunty K."/>
            <person name="Dong S."/>
            <person name="Downton P."/>
            <person name="Dumas B."/>
            <person name="Fabro G."/>
            <person name="Fronick C."/>
            <person name="Fuerstenberg S.I."/>
            <person name="Fulton L."/>
            <person name="Gaulin E."/>
            <person name="Govers F."/>
            <person name="Hughes L."/>
            <person name="Humphray S."/>
            <person name="Jiang R.H."/>
            <person name="Judelson H."/>
            <person name="Kamoun S."/>
            <person name="Kyung K."/>
            <person name="Meijer H."/>
            <person name="Minx P."/>
            <person name="Morris P."/>
            <person name="Nelson J."/>
            <person name="Phuntumart V."/>
            <person name="Qutob D."/>
            <person name="Rehmany A."/>
            <person name="Rougon-Cardoso A."/>
            <person name="Ryden P."/>
            <person name="Torto-Alalibo T."/>
            <person name="Studholme D."/>
            <person name="Wang Y."/>
            <person name="Win J."/>
            <person name="Wood J."/>
            <person name="Clifton S.W."/>
            <person name="Rogers J."/>
            <person name="Van den Ackerveken G."/>
            <person name="Jones J.D."/>
            <person name="McDowell J.M."/>
            <person name="Beynon J."/>
            <person name="Tyler B.M."/>
        </authorList>
    </citation>
    <scope>NUCLEOTIDE SEQUENCE [LARGE SCALE GENOMIC DNA]</scope>
    <source>
        <strain evidence="2">Emoy2</strain>
    </source>
</reference>
<evidence type="ECO:0000313" key="2">
    <source>
        <dbReference type="Proteomes" id="UP000011713"/>
    </source>
</evidence>
<protein>
    <submittedName>
        <fullName evidence="1">Uncharacterized protein</fullName>
    </submittedName>
</protein>
<dbReference type="EMBL" id="JH598461">
    <property type="status" value="NOT_ANNOTATED_CDS"/>
    <property type="molecule type" value="Genomic_DNA"/>
</dbReference>
<organism evidence="1 2">
    <name type="scientific">Hyaloperonospora arabidopsidis (strain Emoy2)</name>
    <name type="common">Downy mildew agent</name>
    <name type="synonym">Peronospora arabidopsidis</name>
    <dbReference type="NCBI Taxonomy" id="559515"/>
    <lineage>
        <taxon>Eukaryota</taxon>
        <taxon>Sar</taxon>
        <taxon>Stramenopiles</taxon>
        <taxon>Oomycota</taxon>
        <taxon>Peronosporomycetes</taxon>
        <taxon>Peronosporales</taxon>
        <taxon>Peronosporaceae</taxon>
        <taxon>Hyaloperonospora</taxon>
    </lineage>
</organism>
<sequence>MLGEPFFHQQQLSDWTYLKWGQQNIIKLHLLHGEEGSVDVSTLQDQRKSLRELLREYIPSDVLEESRQGCYFIPSRARHSMATLYMFLWKIRRESRSYCASRASTRKTSPLVINLHQNPRGMKGIDR</sequence>
<dbReference type="InParanoid" id="M4B5T1"/>
<name>M4B5T1_HYAAE</name>